<dbReference type="Pfam" id="PF12214">
    <property type="entry name" value="TPX2_importin"/>
    <property type="match status" value="1"/>
</dbReference>
<feature type="domain" description="TPX2 central" evidence="10">
    <location>
        <begin position="328"/>
        <end position="502"/>
    </location>
</feature>
<feature type="region of interest" description="Disordered" evidence="8">
    <location>
        <begin position="407"/>
        <end position="437"/>
    </location>
</feature>
<comment type="subcellular location">
    <subcellularLocation>
        <location evidence="2">Cytoplasm</location>
        <location evidence="2">Cytoskeleton</location>
        <location evidence="2">Spindle</location>
    </subcellularLocation>
    <subcellularLocation>
        <location evidence="1">Nucleus</location>
    </subcellularLocation>
</comment>
<evidence type="ECO:0000256" key="3">
    <source>
        <dbReference type="ARBA" id="ARBA00005885"/>
    </source>
</evidence>
<feature type="compositionally biased region" description="Polar residues" evidence="8">
    <location>
        <begin position="732"/>
        <end position="743"/>
    </location>
</feature>
<protein>
    <recommendedName>
        <fullName evidence="13">TPX2 C-terminal domain-containing protein</fullName>
    </recommendedName>
</protein>
<evidence type="ECO:0000259" key="10">
    <source>
        <dbReference type="Pfam" id="PF12214"/>
    </source>
</evidence>
<dbReference type="GO" id="GO:0008017">
    <property type="term" value="F:microtubule binding"/>
    <property type="evidence" value="ECO:0007669"/>
    <property type="project" value="TreeGrafter"/>
</dbReference>
<dbReference type="OrthoDB" id="1684416at2759"/>
<dbReference type="GO" id="GO:0005819">
    <property type="term" value="C:spindle"/>
    <property type="evidence" value="ECO:0007669"/>
    <property type="project" value="UniProtKB-SubCell"/>
</dbReference>
<dbReference type="InterPro" id="IPR009675">
    <property type="entry name" value="TPX2_fam"/>
</dbReference>
<evidence type="ECO:0000256" key="8">
    <source>
        <dbReference type="SAM" id="MobiDB-lite"/>
    </source>
</evidence>
<dbReference type="Proteomes" id="UP000595140">
    <property type="component" value="Unassembled WGS sequence"/>
</dbReference>
<feature type="region of interest" description="Disordered" evidence="8">
    <location>
        <begin position="364"/>
        <end position="383"/>
    </location>
</feature>
<feature type="region of interest" description="Disordered" evidence="8">
    <location>
        <begin position="140"/>
        <end position="159"/>
    </location>
</feature>
<feature type="domain" description="TPX2 C-terminal" evidence="9">
    <location>
        <begin position="667"/>
        <end position="742"/>
    </location>
</feature>
<dbReference type="GO" id="GO:0060236">
    <property type="term" value="P:regulation of mitotic spindle organization"/>
    <property type="evidence" value="ECO:0007669"/>
    <property type="project" value="InterPro"/>
</dbReference>
<accession>A0A484K063</accession>
<evidence type="ECO:0000256" key="5">
    <source>
        <dbReference type="ARBA" id="ARBA00022701"/>
    </source>
</evidence>
<keyword evidence="12" id="KW-1185">Reference proteome</keyword>
<evidence type="ECO:0000313" key="12">
    <source>
        <dbReference type="Proteomes" id="UP000595140"/>
    </source>
</evidence>
<evidence type="ECO:0008006" key="13">
    <source>
        <dbReference type="Google" id="ProtNLM"/>
    </source>
</evidence>
<feature type="region of interest" description="Disordered" evidence="8">
    <location>
        <begin position="74"/>
        <end position="105"/>
    </location>
</feature>
<dbReference type="Pfam" id="PF06886">
    <property type="entry name" value="TPX2"/>
    <property type="match status" value="1"/>
</dbReference>
<evidence type="ECO:0000256" key="6">
    <source>
        <dbReference type="ARBA" id="ARBA00023212"/>
    </source>
</evidence>
<gene>
    <name evidence="11" type="ORF">CCAM_LOCUS927</name>
</gene>
<keyword evidence="6" id="KW-0206">Cytoskeleton</keyword>
<keyword evidence="5" id="KW-0493">Microtubule</keyword>
<dbReference type="AlphaFoldDB" id="A0A484K063"/>
<proteinExistence type="inferred from homology"/>
<dbReference type="PANTHER" id="PTHR14326:SF44">
    <property type="entry name" value="TARGETING PROTEIN FOR XKLP2"/>
    <property type="match status" value="1"/>
</dbReference>
<dbReference type="InterPro" id="IPR027329">
    <property type="entry name" value="TPX2_C"/>
</dbReference>
<dbReference type="PANTHER" id="PTHR14326">
    <property type="entry name" value="TARGETING PROTEIN FOR XKLP2"/>
    <property type="match status" value="1"/>
</dbReference>
<organism evidence="11 12">
    <name type="scientific">Cuscuta campestris</name>
    <dbReference type="NCBI Taxonomy" id="132261"/>
    <lineage>
        <taxon>Eukaryota</taxon>
        <taxon>Viridiplantae</taxon>
        <taxon>Streptophyta</taxon>
        <taxon>Embryophyta</taxon>
        <taxon>Tracheophyta</taxon>
        <taxon>Spermatophyta</taxon>
        <taxon>Magnoliopsida</taxon>
        <taxon>eudicotyledons</taxon>
        <taxon>Gunneridae</taxon>
        <taxon>Pentapetalae</taxon>
        <taxon>asterids</taxon>
        <taxon>lamiids</taxon>
        <taxon>Solanales</taxon>
        <taxon>Convolvulaceae</taxon>
        <taxon>Cuscuteae</taxon>
        <taxon>Cuscuta</taxon>
        <taxon>Cuscuta subgen. Grammica</taxon>
        <taxon>Cuscuta sect. Cleistogrammica</taxon>
    </lineage>
</organism>
<feature type="compositionally biased region" description="Low complexity" evidence="8">
    <location>
        <begin position="764"/>
        <end position="776"/>
    </location>
</feature>
<evidence type="ECO:0000313" key="11">
    <source>
        <dbReference type="EMBL" id="VFQ59151.1"/>
    </source>
</evidence>
<dbReference type="InterPro" id="IPR027330">
    <property type="entry name" value="TPX2_central_dom"/>
</dbReference>
<feature type="region of interest" description="Disordered" evidence="8">
    <location>
        <begin position="247"/>
        <end position="269"/>
    </location>
</feature>
<keyword evidence="4" id="KW-0963">Cytoplasm</keyword>
<reference evidence="11 12" key="1">
    <citation type="submission" date="2018-04" db="EMBL/GenBank/DDBJ databases">
        <authorList>
            <person name="Vogel A."/>
        </authorList>
    </citation>
    <scope>NUCLEOTIDE SEQUENCE [LARGE SCALE GENOMIC DNA]</scope>
</reference>
<feature type="compositionally biased region" description="Polar residues" evidence="8">
    <location>
        <begin position="257"/>
        <end position="269"/>
    </location>
</feature>
<dbReference type="GO" id="GO:0005880">
    <property type="term" value="C:nuclear microtubule"/>
    <property type="evidence" value="ECO:0007669"/>
    <property type="project" value="TreeGrafter"/>
</dbReference>
<keyword evidence="7" id="KW-0539">Nucleus</keyword>
<evidence type="ECO:0000256" key="4">
    <source>
        <dbReference type="ARBA" id="ARBA00022490"/>
    </source>
</evidence>
<evidence type="ECO:0000259" key="9">
    <source>
        <dbReference type="Pfam" id="PF06886"/>
    </source>
</evidence>
<dbReference type="EMBL" id="OOIL02000002">
    <property type="protein sequence ID" value="VFQ59151.1"/>
    <property type="molecule type" value="Genomic_DNA"/>
</dbReference>
<feature type="compositionally biased region" description="Polar residues" evidence="8">
    <location>
        <begin position="407"/>
        <end position="426"/>
    </location>
</feature>
<feature type="compositionally biased region" description="Polar residues" evidence="8">
    <location>
        <begin position="82"/>
        <end position="105"/>
    </location>
</feature>
<feature type="region of interest" description="Disordered" evidence="8">
    <location>
        <begin position="577"/>
        <end position="596"/>
    </location>
</feature>
<evidence type="ECO:0000256" key="1">
    <source>
        <dbReference type="ARBA" id="ARBA00004123"/>
    </source>
</evidence>
<name>A0A484K063_9ASTE</name>
<evidence type="ECO:0000256" key="2">
    <source>
        <dbReference type="ARBA" id="ARBA00004186"/>
    </source>
</evidence>
<dbReference type="GO" id="GO:0090307">
    <property type="term" value="P:mitotic spindle assembly"/>
    <property type="evidence" value="ECO:0007669"/>
    <property type="project" value="TreeGrafter"/>
</dbReference>
<dbReference type="GO" id="GO:0030295">
    <property type="term" value="F:protein kinase activator activity"/>
    <property type="evidence" value="ECO:0007669"/>
    <property type="project" value="TreeGrafter"/>
</dbReference>
<feature type="region of interest" description="Disordered" evidence="8">
    <location>
        <begin position="725"/>
        <end position="776"/>
    </location>
</feature>
<sequence>MAGEEDPSVLVVDEAYEFSAPRFYDFVRGETGEDAEKAELWFESARSYAPSPLMPRIKANRFAKLESLCDLTEGEEMKKGQDSLSSSVASAHTPSETGLVPTDQTRTQFEPEPVQLQEEMADHLVVKEPDLAPCDTQPVVVPEKPSSLQGACTPLPPKATSRKAVQQSDAEKLLSAKKIASIIRNPSVLKSKTQSQMKSINPVSARRNTNMKMTSETPNFVQENQAIKRQKLEGGKSRQILNIKPLNLPHKSRPGMPSSNIKAHPHTATSCRENRKIYVREPVAPFVSMAEMMNKFQSNTRDMSLPHTSCVMPQDGVAGSVQRKPKLTLTRPKEPELETSHRYRPVKLKSSAELEEEMMAKIPKFKARPPPPPPQKKKNNNPSLLCITAPQLPEFKEFHLETMARANQNADTSSVASAELNNQCRQSKPPHPKAPKSPILQTMMRARPPKIKTSEELEIAELEKVPKFKARPLNKKIFESKGDVGVFCNTKRQVTVPEEFHFATDERIPPTPANVADIFDKLSLNSEPHNDKYVPRNTMPNPFHLHTEERGAEKERRLFGELLQKQIEEERARLPKANPYPYTTDYPVIPPKPDPKQCTRPEPFQLVSLVRHEHEIQREMEERQRLEKEEAMMRIFKAQPVLKDCDCRDPIPVPEKTRKPLTQIQEFNLHMEHRAVDRAKFDEKIKEKEVIYKRYRDEADSARMMEEEKALKQLRRTLVPHARPIPKFHQPFQPQKSSKQVTIPKSPKLEVLKRKEIRKFHPKTASATSSTASKMR</sequence>
<evidence type="ECO:0000256" key="7">
    <source>
        <dbReference type="ARBA" id="ARBA00023242"/>
    </source>
</evidence>
<comment type="similarity">
    <text evidence="3">Belongs to the TPX2 family.</text>
</comment>